<dbReference type="HOGENOM" id="CLU_196302_1_0_1"/>
<feature type="chain" id="PRO_5002349872" evidence="2">
    <location>
        <begin position="23"/>
        <end position="72"/>
    </location>
</feature>
<dbReference type="Proteomes" id="UP000032180">
    <property type="component" value="Chromosome 9"/>
</dbReference>
<keyword evidence="2" id="KW-0732">Signal</keyword>
<evidence type="ECO:0000313" key="4">
    <source>
        <dbReference type="Proteomes" id="UP000032180"/>
    </source>
</evidence>
<accession>A0A0D9XDG7</accession>
<reference evidence="3 4" key="1">
    <citation type="submission" date="2012-08" db="EMBL/GenBank/DDBJ databases">
        <title>Oryza genome evolution.</title>
        <authorList>
            <person name="Wing R.A."/>
        </authorList>
    </citation>
    <scope>NUCLEOTIDE SEQUENCE</scope>
</reference>
<protein>
    <submittedName>
        <fullName evidence="3">Uncharacterized protein</fullName>
    </submittedName>
</protein>
<feature type="compositionally biased region" description="Pro residues" evidence="1">
    <location>
        <begin position="60"/>
        <end position="72"/>
    </location>
</feature>
<organism evidence="3 4">
    <name type="scientific">Leersia perrieri</name>
    <dbReference type="NCBI Taxonomy" id="77586"/>
    <lineage>
        <taxon>Eukaryota</taxon>
        <taxon>Viridiplantae</taxon>
        <taxon>Streptophyta</taxon>
        <taxon>Embryophyta</taxon>
        <taxon>Tracheophyta</taxon>
        <taxon>Spermatophyta</taxon>
        <taxon>Magnoliopsida</taxon>
        <taxon>Liliopsida</taxon>
        <taxon>Poales</taxon>
        <taxon>Poaceae</taxon>
        <taxon>BOP clade</taxon>
        <taxon>Oryzoideae</taxon>
        <taxon>Oryzeae</taxon>
        <taxon>Oryzinae</taxon>
        <taxon>Leersia</taxon>
    </lineage>
</organism>
<proteinExistence type="predicted"/>
<dbReference type="EnsemblPlants" id="LPERR09G06480.1">
    <property type="protein sequence ID" value="LPERR09G06480.1"/>
    <property type="gene ID" value="LPERR09G06480"/>
</dbReference>
<keyword evidence="4" id="KW-1185">Reference proteome</keyword>
<evidence type="ECO:0000313" key="3">
    <source>
        <dbReference type="EnsemblPlants" id="LPERR09G06480.1"/>
    </source>
</evidence>
<feature type="signal peptide" evidence="2">
    <location>
        <begin position="1"/>
        <end position="22"/>
    </location>
</feature>
<feature type="region of interest" description="Disordered" evidence="1">
    <location>
        <begin position="24"/>
        <end position="72"/>
    </location>
</feature>
<evidence type="ECO:0000256" key="1">
    <source>
        <dbReference type="SAM" id="MobiDB-lite"/>
    </source>
</evidence>
<name>A0A0D9XDG7_9ORYZ</name>
<evidence type="ECO:0000256" key="2">
    <source>
        <dbReference type="SAM" id="SignalP"/>
    </source>
</evidence>
<sequence length="72" mass="7047">MEGGGKVLLLFAASLNADVAAARRQPPVPAAQADHVPSPPDLVSISKASSGASNCTHGPNNPPGGPCPPNAP</sequence>
<feature type="compositionally biased region" description="Polar residues" evidence="1">
    <location>
        <begin position="46"/>
        <end position="57"/>
    </location>
</feature>
<dbReference type="AlphaFoldDB" id="A0A0D9XDG7"/>
<reference evidence="4" key="2">
    <citation type="submission" date="2013-12" db="EMBL/GenBank/DDBJ databases">
        <authorList>
            <person name="Yu Y."/>
            <person name="Lee S."/>
            <person name="de Baynast K."/>
            <person name="Wissotski M."/>
            <person name="Liu L."/>
            <person name="Talag J."/>
            <person name="Goicoechea J."/>
            <person name="Angelova A."/>
            <person name="Jetty R."/>
            <person name="Kudrna D."/>
            <person name="Golser W."/>
            <person name="Rivera L."/>
            <person name="Zhang J."/>
            <person name="Wing R."/>
        </authorList>
    </citation>
    <scope>NUCLEOTIDE SEQUENCE</scope>
</reference>
<reference evidence="3" key="3">
    <citation type="submission" date="2015-04" db="UniProtKB">
        <authorList>
            <consortium name="EnsemblPlants"/>
        </authorList>
    </citation>
    <scope>IDENTIFICATION</scope>
</reference>
<dbReference type="Gramene" id="LPERR09G06480.1">
    <property type="protein sequence ID" value="LPERR09G06480.1"/>
    <property type="gene ID" value="LPERR09G06480"/>
</dbReference>
<feature type="compositionally biased region" description="Low complexity" evidence="1">
    <location>
        <begin position="24"/>
        <end position="34"/>
    </location>
</feature>